<feature type="coiled-coil region" evidence="4">
    <location>
        <begin position="564"/>
        <end position="657"/>
    </location>
</feature>
<evidence type="ECO:0000256" key="5">
    <source>
        <dbReference type="SAM" id="MobiDB-lite"/>
    </source>
</evidence>
<dbReference type="GO" id="GO:0005634">
    <property type="term" value="C:nucleus"/>
    <property type="evidence" value="ECO:0007669"/>
    <property type="project" value="TreeGrafter"/>
</dbReference>
<evidence type="ECO:0000313" key="8">
    <source>
        <dbReference type="Proteomes" id="UP000007799"/>
    </source>
</evidence>
<comment type="similarity">
    <text evidence="1">Belongs to the SMC family. SMC5 subfamily.</text>
</comment>
<dbReference type="Proteomes" id="UP000007799">
    <property type="component" value="Unassembled WGS sequence"/>
</dbReference>
<dbReference type="EMBL" id="GL832975">
    <property type="protein sequence ID" value="EGD76813.1"/>
    <property type="molecule type" value="Genomic_DNA"/>
</dbReference>
<feature type="coiled-coil region" evidence="4">
    <location>
        <begin position="341"/>
        <end position="378"/>
    </location>
</feature>
<evidence type="ECO:0000313" key="7">
    <source>
        <dbReference type="EMBL" id="EGD76813.1"/>
    </source>
</evidence>
<dbReference type="PANTHER" id="PTHR45916:SF1">
    <property type="entry name" value="STRUCTURAL MAINTENANCE OF CHROMOSOMES PROTEIN 5"/>
    <property type="match status" value="1"/>
</dbReference>
<dbReference type="GO" id="GO:0030915">
    <property type="term" value="C:Smc5-Smc6 complex"/>
    <property type="evidence" value="ECO:0007669"/>
    <property type="project" value="TreeGrafter"/>
</dbReference>
<dbReference type="InterPro" id="IPR003395">
    <property type="entry name" value="RecF/RecN/SMC_N"/>
</dbReference>
<evidence type="ECO:0000256" key="2">
    <source>
        <dbReference type="ARBA" id="ARBA00018687"/>
    </source>
</evidence>
<dbReference type="Gene3D" id="3.40.50.300">
    <property type="entry name" value="P-loop containing nucleotide triphosphate hydrolases"/>
    <property type="match status" value="2"/>
</dbReference>
<feature type="coiled-coil region" evidence="4">
    <location>
        <begin position="771"/>
        <end position="808"/>
    </location>
</feature>
<dbReference type="eggNOG" id="KOG0979">
    <property type="taxonomic scope" value="Eukaryota"/>
</dbReference>
<dbReference type="OrthoDB" id="10254973at2759"/>
<dbReference type="RefSeq" id="XP_004991185.1">
    <property type="nucleotide sequence ID" value="XM_004991128.1"/>
</dbReference>
<protein>
    <recommendedName>
        <fullName evidence="2">Structural maintenance of chromosomes protein 5</fullName>
    </recommendedName>
</protein>
<dbReference type="Pfam" id="PF02463">
    <property type="entry name" value="SMC_N"/>
    <property type="match status" value="1"/>
</dbReference>
<accession>F2UI64</accession>
<dbReference type="GO" id="GO:0000724">
    <property type="term" value="P:double-strand break repair via homologous recombination"/>
    <property type="evidence" value="ECO:0007669"/>
    <property type="project" value="TreeGrafter"/>
</dbReference>
<dbReference type="GO" id="GO:0003697">
    <property type="term" value="F:single-stranded DNA binding"/>
    <property type="evidence" value="ECO:0007669"/>
    <property type="project" value="TreeGrafter"/>
</dbReference>
<dbReference type="STRING" id="946362.F2UI64"/>
<dbReference type="InParanoid" id="F2UI64"/>
<feature type="region of interest" description="Disordered" evidence="5">
    <location>
        <begin position="1"/>
        <end position="48"/>
    </location>
</feature>
<dbReference type="GeneID" id="16071746"/>
<reference evidence="7" key="1">
    <citation type="submission" date="2009-08" db="EMBL/GenBank/DDBJ databases">
        <title>Annotation of Salpingoeca rosetta.</title>
        <authorList>
            <consortium name="The Broad Institute Genome Sequencing Platform"/>
            <person name="Russ C."/>
            <person name="Cuomo C."/>
            <person name="Burger G."/>
            <person name="Gray M.W."/>
            <person name="Holland P.W.H."/>
            <person name="King N."/>
            <person name="Lang F.B.F."/>
            <person name="Roger A.J."/>
            <person name="Ruiz-Trillo I."/>
            <person name="Young S.K."/>
            <person name="Zeng Q."/>
            <person name="Gargeya S."/>
            <person name="Alvarado L."/>
            <person name="Berlin A."/>
            <person name="Chapman S.B."/>
            <person name="Chen Z."/>
            <person name="Freedman E."/>
            <person name="Gellesch M."/>
            <person name="Goldberg J."/>
            <person name="Griggs A."/>
            <person name="Gujja S."/>
            <person name="Heilman E."/>
            <person name="Heiman D."/>
            <person name="Howarth C."/>
            <person name="Mehta T."/>
            <person name="Neiman D."/>
            <person name="Pearson M."/>
            <person name="Roberts A."/>
            <person name="Saif S."/>
            <person name="Shea T."/>
            <person name="Shenoy N."/>
            <person name="Sisk P."/>
            <person name="Stolte C."/>
            <person name="Sykes S."/>
            <person name="White J."/>
            <person name="Yandava C."/>
            <person name="Haas B."/>
            <person name="Nusbaum C."/>
            <person name="Birren B."/>
        </authorList>
    </citation>
    <scope>NUCLEOTIDE SEQUENCE [LARGE SCALE GENOMIC DNA]</scope>
    <source>
        <strain evidence="7">ATCC 50818</strain>
    </source>
</reference>
<feature type="compositionally biased region" description="Acidic residues" evidence="5">
    <location>
        <begin position="14"/>
        <end position="31"/>
    </location>
</feature>
<proteinExistence type="inferred from homology"/>
<evidence type="ECO:0000256" key="4">
    <source>
        <dbReference type="SAM" id="Coils"/>
    </source>
</evidence>
<feature type="compositionally biased region" description="Basic residues" evidence="5">
    <location>
        <begin position="1"/>
        <end position="10"/>
    </location>
</feature>
<dbReference type="InterPro" id="IPR027417">
    <property type="entry name" value="P-loop_NTPase"/>
</dbReference>
<dbReference type="AlphaFoldDB" id="F2UI64"/>
<dbReference type="KEGG" id="sre:PTSG_08161"/>
<sequence length="950" mass="106989">MAPTSRRRRHKEEAEVDDDGEFDDEVAEEQETANGDGPPAAKKSKTTSPSLYRDGAIVRMKLENFVTYNHVEFRPGPSLNVVIGPNGTGKSSIVCAMALALAGKPSVLGRETKAAAFIRTGANSATIEVELFQSSGQNMVVRRVIKKGNQNAFYINGKPTTEQNVRETVAKQGIQIDNLCQFLPQDKVSAFAKKTPQELLVDTQRAKQLQPFRKAVEKAEKDKAQKEKNLSGVKPNIGKLQRRLNKLQTQAADFSSSILTTLPPSPPAVITTITTVTTAATTLIRGMNCERKIAELTARLSGQRDMQQIQADLREMRHRENEFTPQLDAIRDETQDLQASIQGRTRAIQKHKNAIQEAENAQKRKQAALEQRNGWMRDAIAWINDMNKFRMRVFPPLVLNINVQQSDVAALVEHSIPGRDRIAFLCQCEDDQRMLVSTLRKQRGFPINVVRIPPDDLSSISAPLTPEEAQHFGIDGFLLDAVDAPDRVKVYLAKVLYLHQTPYVRRKSRDIADGLKERGFKSFFIGTTGYRVMSSRFDRRADAMRLDEVKPAQLLALSVDTDRRQHLIGEIRRLEEEIETSQQQLQQLEARAAEIEEEKSQFSQRIAALQEERHKVVDLSGKIKRYETSREAYNNQLHQLQVKKEVVQKEMADLIASSGSYWREIEDTAQKLVGKMDVLTVLQLNLDRAEATVHVNTRAPEEEEDSLRAHAHVVKQLKDDAARANNDNSMLTEEQKQEFAGLAKTIPGLEAAKADLQAQMHVIAPANASAVDAFESALKRLEQHKGELREVQEKLKGFNAEMAAVAKQWKAELKKLNYEDWGIEISVSFRKDEALQPLRAHHQSGGERSVSTMLYLMSLQRLTRCPFRVVDEINQGMDATNEKRVFEQVVNSSTSESSQYFLITPKLLPDLPYNPAMTVLCVYNGPHMLTHSKWNLPSFLSARRRLALSA</sequence>
<evidence type="ECO:0000256" key="3">
    <source>
        <dbReference type="ARBA" id="ARBA00023054"/>
    </source>
</evidence>
<gene>
    <name evidence="7" type="ORF">PTSG_08161</name>
</gene>
<dbReference type="OMA" id="GIRTEPF"/>
<dbReference type="SUPFAM" id="SSF52540">
    <property type="entry name" value="P-loop containing nucleoside triphosphate hydrolases"/>
    <property type="match status" value="2"/>
</dbReference>
<keyword evidence="8" id="KW-1185">Reference proteome</keyword>
<evidence type="ECO:0000256" key="1">
    <source>
        <dbReference type="ARBA" id="ARBA00010171"/>
    </source>
</evidence>
<name>F2UI64_SALR5</name>
<organism evidence="8">
    <name type="scientific">Salpingoeca rosetta (strain ATCC 50818 / BSB-021)</name>
    <dbReference type="NCBI Taxonomy" id="946362"/>
    <lineage>
        <taxon>Eukaryota</taxon>
        <taxon>Choanoflagellata</taxon>
        <taxon>Craspedida</taxon>
        <taxon>Salpingoecidae</taxon>
        <taxon>Salpingoeca</taxon>
    </lineage>
</organism>
<keyword evidence="3 4" id="KW-0175">Coiled coil</keyword>
<dbReference type="FunCoup" id="F2UI64">
    <property type="interactions" value="1577"/>
</dbReference>
<feature type="domain" description="RecF/RecN/SMC N-terminal" evidence="6">
    <location>
        <begin position="57"/>
        <end position="904"/>
    </location>
</feature>
<evidence type="ECO:0000259" key="6">
    <source>
        <dbReference type="Pfam" id="PF02463"/>
    </source>
</evidence>
<dbReference type="PANTHER" id="PTHR45916">
    <property type="entry name" value="STRUCTURAL MAINTENANCE OF CHROMOSOMES PROTEIN 5"/>
    <property type="match status" value="1"/>
</dbReference>